<keyword evidence="6" id="KW-0560">Oxidoreductase</keyword>
<evidence type="ECO:0000256" key="4">
    <source>
        <dbReference type="ARBA" id="ARBA00022617"/>
    </source>
</evidence>
<dbReference type="RefSeq" id="XP_009544720.1">
    <property type="nucleotide sequence ID" value="XM_009546425.1"/>
</dbReference>
<comment type="cofactor">
    <cofactor evidence="1">
        <name>heme</name>
        <dbReference type="ChEBI" id="CHEBI:30413"/>
    </cofactor>
</comment>
<dbReference type="InterPro" id="IPR001128">
    <property type="entry name" value="Cyt_P450"/>
</dbReference>
<dbReference type="GO" id="GO:0020037">
    <property type="term" value="F:heme binding"/>
    <property type="evidence" value="ECO:0007669"/>
    <property type="project" value="InterPro"/>
</dbReference>
<evidence type="ECO:0000256" key="5">
    <source>
        <dbReference type="ARBA" id="ARBA00022723"/>
    </source>
</evidence>
<dbReference type="SUPFAM" id="SSF48264">
    <property type="entry name" value="Cytochrome P450"/>
    <property type="match status" value="1"/>
</dbReference>
<evidence type="ECO:0000313" key="9">
    <source>
        <dbReference type="EMBL" id="ETW82354.1"/>
    </source>
</evidence>
<comment type="similarity">
    <text evidence="3">Belongs to the cytochrome P450 family.</text>
</comment>
<dbReference type="GO" id="GO:0004497">
    <property type="term" value="F:monooxygenase activity"/>
    <property type="evidence" value="ECO:0007669"/>
    <property type="project" value="UniProtKB-KW"/>
</dbReference>
<proteinExistence type="inferred from homology"/>
<dbReference type="Pfam" id="PF00067">
    <property type="entry name" value="p450"/>
    <property type="match status" value="1"/>
</dbReference>
<comment type="pathway">
    <text evidence="2">Secondary metabolite biosynthesis.</text>
</comment>
<reference evidence="9 10" key="1">
    <citation type="journal article" date="2012" name="New Phytol.">
        <title>Insight into trade-off between wood decay and parasitism from the genome of a fungal forest pathogen.</title>
        <authorList>
            <person name="Olson A."/>
            <person name="Aerts A."/>
            <person name="Asiegbu F."/>
            <person name="Belbahri L."/>
            <person name="Bouzid O."/>
            <person name="Broberg A."/>
            <person name="Canback B."/>
            <person name="Coutinho P.M."/>
            <person name="Cullen D."/>
            <person name="Dalman K."/>
            <person name="Deflorio G."/>
            <person name="van Diepen L.T."/>
            <person name="Dunand C."/>
            <person name="Duplessis S."/>
            <person name="Durling M."/>
            <person name="Gonthier P."/>
            <person name="Grimwood J."/>
            <person name="Fossdal C.G."/>
            <person name="Hansson D."/>
            <person name="Henrissat B."/>
            <person name="Hietala A."/>
            <person name="Himmelstrand K."/>
            <person name="Hoffmeister D."/>
            <person name="Hogberg N."/>
            <person name="James T.Y."/>
            <person name="Karlsson M."/>
            <person name="Kohler A."/>
            <person name="Kues U."/>
            <person name="Lee Y.H."/>
            <person name="Lin Y.C."/>
            <person name="Lind M."/>
            <person name="Lindquist E."/>
            <person name="Lombard V."/>
            <person name="Lucas S."/>
            <person name="Lunden K."/>
            <person name="Morin E."/>
            <person name="Murat C."/>
            <person name="Park J."/>
            <person name="Raffaello T."/>
            <person name="Rouze P."/>
            <person name="Salamov A."/>
            <person name="Schmutz J."/>
            <person name="Solheim H."/>
            <person name="Stahlberg J."/>
            <person name="Velez H."/>
            <person name="de Vries R.P."/>
            <person name="Wiebenga A."/>
            <person name="Woodward S."/>
            <person name="Yakovlev I."/>
            <person name="Garbelotto M."/>
            <person name="Martin F."/>
            <person name="Grigoriev I.V."/>
            <person name="Stenlid J."/>
        </authorList>
    </citation>
    <scope>NUCLEOTIDE SEQUENCE [LARGE SCALE GENOMIC DNA]</scope>
    <source>
        <strain evidence="9 10">TC 32-1</strain>
    </source>
</reference>
<keyword evidence="10" id="KW-1185">Reference proteome</keyword>
<dbReference type="OrthoDB" id="1470350at2759"/>
<dbReference type="GO" id="GO:0005506">
    <property type="term" value="F:iron ion binding"/>
    <property type="evidence" value="ECO:0007669"/>
    <property type="project" value="InterPro"/>
</dbReference>
<evidence type="ECO:0000256" key="3">
    <source>
        <dbReference type="ARBA" id="ARBA00010617"/>
    </source>
</evidence>
<keyword evidence="8 9" id="KW-0503">Monooxygenase</keyword>
<organism evidence="9 10">
    <name type="scientific">Heterobasidion irregulare (strain TC 32-1)</name>
    <dbReference type="NCBI Taxonomy" id="747525"/>
    <lineage>
        <taxon>Eukaryota</taxon>
        <taxon>Fungi</taxon>
        <taxon>Dikarya</taxon>
        <taxon>Basidiomycota</taxon>
        <taxon>Agaricomycotina</taxon>
        <taxon>Agaricomycetes</taxon>
        <taxon>Russulales</taxon>
        <taxon>Bondarzewiaceae</taxon>
        <taxon>Heterobasidion</taxon>
        <taxon>Heterobasidion annosum species complex</taxon>
    </lineage>
</organism>
<gene>
    <name evidence="9" type="primary">cyp114</name>
    <name evidence="9" type="ORF">HETIRDRAFT_149318</name>
</gene>
<dbReference type="InParanoid" id="W4K9E7"/>
<dbReference type="PANTHER" id="PTHR24305:SF166">
    <property type="entry name" value="CYTOCHROME P450 12A4, MITOCHONDRIAL-RELATED"/>
    <property type="match status" value="1"/>
</dbReference>
<dbReference type="InterPro" id="IPR050121">
    <property type="entry name" value="Cytochrome_P450_monoxygenase"/>
</dbReference>
<dbReference type="eggNOG" id="KOG0157">
    <property type="taxonomic scope" value="Eukaryota"/>
</dbReference>
<evidence type="ECO:0000256" key="2">
    <source>
        <dbReference type="ARBA" id="ARBA00005179"/>
    </source>
</evidence>
<keyword evidence="7" id="KW-0408">Iron</keyword>
<dbReference type="Proteomes" id="UP000030671">
    <property type="component" value="Unassembled WGS sequence"/>
</dbReference>
<dbReference type="PANTHER" id="PTHR24305">
    <property type="entry name" value="CYTOCHROME P450"/>
    <property type="match status" value="1"/>
</dbReference>
<dbReference type="GeneID" id="20667341"/>
<evidence type="ECO:0000256" key="7">
    <source>
        <dbReference type="ARBA" id="ARBA00023004"/>
    </source>
</evidence>
<evidence type="ECO:0000256" key="1">
    <source>
        <dbReference type="ARBA" id="ARBA00001971"/>
    </source>
</evidence>
<keyword evidence="4" id="KW-0349">Heme</keyword>
<evidence type="ECO:0000256" key="6">
    <source>
        <dbReference type="ARBA" id="ARBA00023002"/>
    </source>
</evidence>
<evidence type="ECO:0000313" key="10">
    <source>
        <dbReference type="Proteomes" id="UP000030671"/>
    </source>
</evidence>
<keyword evidence="5" id="KW-0479">Metal-binding</keyword>
<dbReference type="InterPro" id="IPR036396">
    <property type="entry name" value="Cyt_P450_sf"/>
</dbReference>
<name>W4K9E7_HETIT</name>
<dbReference type="Gene3D" id="1.10.630.10">
    <property type="entry name" value="Cytochrome P450"/>
    <property type="match status" value="1"/>
</dbReference>
<dbReference type="KEGG" id="hir:HETIRDRAFT_149318"/>
<evidence type="ECO:0000256" key="8">
    <source>
        <dbReference type="ARBA" id="ARBA00023033"/>
    </source>
</evidence>
<dbReference type="AlphaFoldDB" id="W4K9E7"/>
<dbReference type="HOGENOM" id="CLU_2399937_0_0_1"/>
<dbReference type="GO" id="GO:0016705">
    <property type="term" value="F:oxidoreductase activity, acting on paired donors, with incorporation or reduction of molecular oxygen"/>
    <property type="evidence" value="ECO:0007669"/>
    <property type="project" value="InterPro"/>
</dbReference>
<sequence>MLPLGTLITGDNGPPILEVFIPRDTDVICNIIGVNRNPAIWGPEATTWRPERWLEPLPPSGSDARVPGVYSNMMTFVGGARACIGFKFSELEM</sequence>
<protein>
    <submittedName>
        <fullName evidence="9">Cytochrome P450 monooxygenase 114</fullName>
    </submittedName>
</protein>
<dbReference type="EMBL" id="KI925457">
    <property type="protein sequence ID" value="ETW82354.1"/>
    <property type="molecule type" value="Genomic_DNA"/>
</dbReference>
<accession>W4K9E7</accession>